<dbReference type="GO" id="GO:0003954">
    <property type="term" value="F:NADH dehydrogenase activity"/>
    <property type="evidence" value="ECO:0007669"/>
    <property type="project" value="TreeGrafter"/>
</dbReference>
<dbReference type="InterPro" id="IPR001694">
    <property type="entry name" value="NADH_UbQ_OxRdtase_su1/FPO"/>
</dbReference>
<dbReference type="PANTHER" id="PTHR11432">
    <property type="entry name" value="NADH DEHYDROGENASE SUBUNIT 1"/>
    <property type="match status" value="1"/>
</dbReference>
<dbReference type="GO" id="GO:0009060">
    <property type="term" value="P:aerobic respiration"/>
    <property type="evidence" value="ECO:0007669"/>
    <property type="project" value="TreeGrafter"/>
</dbReference>
<evidence type="ECO:0000256" key="6">
    <source>
        <dbReference type="ARBA" id="ARBA00023136"/>
    </source>
</evidence>
<dbReference type="EC" id="7.1.1.2" evidence="8"/>
<comment type="subcellular location">
    <subcellularLocation>
        <location evidence="1">Membrane</location>
        <topology evidence="1">Multi-pass membrane protein</topology>
    </subcellularLocation>
    <subcellularLocation>
        <location evidence="7">Mitochondrion inner membrane</location>
        <topology evidence="7">Multi-pass membrane protein</topology>
    </subcellularLocation>
</comment>
<comment type="similarity">
    <text evidence="2 7">Belongs to the complex I subunit 1 family.</text>
</comment>
<accession>A0A8K1X7A0</accession>
<feature type="transmembrane region" description="Helical" evidence="9">
    <location>
        <begin position="88"/>
        <end position="108"/>
    </location>
</feature>
<proteinExistence type="inferred from homology"/>
<dbReference type="PANTHER" id="PTHR11432:SF3">
    <property type="entry name" value="NADH-UBIQUINONE OXIDOREDUCTASE CHAIN 1"/>
    <property type="match status" value="1"/>
</dbReference>
<reference evidence="10" key="1">
    <citation type="journal article" date="2022" name="PeerJ">
        <title>Hammerhead flatworms (Platyhelminthes, Geoplanidae, Bipaliinae): mitochondrial genomes and description of two new species from France, Italy and Mayotte.</title>
        <authorList>
            <person name="Justine J.-L."/>
            <person name="Gastineau R."/>
            <person name="Gros P."/>
            <person name="Gey D."/>
            <person name="Ruzzier E."/>
            <person name="Winsor L."/>
        </authorList>
    </citation>
    <scope>NUCLEOTIDE SEQUENCE</scope>
</reference>
<dbReference type="GO" id="GO:0005743">
    <property type="term" value="C:mitochondrial inner membrane"/>
    <property type="evidence" value="ECO:0007669"/>
    <property type="project" value="UniProtKB-SubCell"/>
</dbReference>
<dbReference type="PROSITE" id="PS00668">
    <property type="entry name" value="COMPLEX1_ND1_2"/>
    <property type="match status" value="1"/>
</dbReference>
<name>A0A8K1X7A0_9PLAT</name>
<dbReference type="Pfam" id="PF00146">
    <property type="entry name" value="NADHdh"/>
    <property type="match status" value="1"/>
</dbReference>
<organism evidence="10">
    <name type="scientific">Diversibipalium mayottensis</name>
    <dbReference type="NCBI Taxonomy" id="3348909"/>
    <lineage>
        <taxon>Eukaryota</taxon>
        <taxon>Metazoa</taxon>
        <taxon>Spiralia</taxon>
        <taxon>Lophotrochozoa</taxon>
        <taxon>Platyhelminthes</taxon>
        <taxon>Rhabditophora</taxon>
        <taxon>Seriata</taxon>
        <taxon>Tricladida</taxon>
        <taxon>Continenticola</taxon>
        <taxon>Geoplanoidea</taxon>
        <taxon>Geoplanidae</taxon>
        <taxon>Bipaliinae</taxon>
        <taxon>Diversibipalium</taxon>
    </lineage>
</organism>
<feature type="transmembrane region" description="Helical" evidence="9">
    <location>
        <begin position="208"/>
        <end position="231"/>
    </location>
</feature>
<protein>
    <recommendedName>
        <fullName evidence="3 8">NADH-ubiquinone oxidoreductase chain 1</fullName>
        <ecNumber evidence="8">7.1.1.2</ecNumber>
    </recommendedName>
</protein>
<sequence length="288" mass="32480">MVSVIVCVLFFTMFERKVLSYMQLRKGPNKVGFVGLGTPLADTIKLLIKLSSLTSTSNVLVYYVGPVVAIFVLFVVWGMFPFVCFNNIFAYGFVVFLCLSSLNLYSVLGSGWGSNSKYSMLGAFRGVAQIVSYEVVLIFVSFFPISFQGGYMLHGFLGGYLYVVWFAPLFLLWMLSCVAETNRAPFDFAEGESELVSGFNTEYGALEFAFLFLGEYGQIIFISFLSVLLYVYVGSQVVLVGLGVVVAVWYIWFRATYPRFRYDLFMELAWNIGLVFIVWVIFYLLAVS</sequence>
<feature type="transmembrane region" description="Helical" evidence="9">
    <location>
        <begin position="237"/>
        <end position="256"/>
    </location>
</feature>
<gene>
    <name evidence="10" type="primary">ND1</name>
</gene>
<keyword evidence="8" id="KW-0830">Ubiquinone</keyword>
<evidence type="ECO:0000256" key="4">
    <source>
        <dbReference type="ARBA" id="ARBA00022692"/>
    </source>
</evidence>
<evidence type="ECO:0000313" key="10">
    <source>
        <dbReference type="EMBL" id="UHA56305.1"/>
    </source>
</evidence>
<dbReference type="GO" id="GO:0008137">
    <property type="term" value="F:NADH dehydrogenase (ubiquinone) activity"/>
    <property type="evidence" value="ECO:0007669"/>
    <property type="project" value="UniProtKB-EC"/>
</dbReference>
<evidence type="ECO:0000256" key="5">
    <source>
        <dbReference type="ARBA" id="ARBA00022989"/>
    </source>
</evidence>
<keyword evidence="5 9" id="KW-1133">Transmembrane helix</keyword>
<evidence type="ECO:0000256" key="3">
    <source>
        <dbReference type="ARBA" id="ARBA00021009"/>
    </source>
</evidence>
<keyword evidence="4 7" id="KW-0812">Transmembrane</keyword>
<feature type="transmembrane region" description="Helical" evidence="9">
    <location>
        <begin position="60"/>
        <end position="82"/>
    </location>
</feature>
<geneLocation type="mitochondrion" evidence="10"/>
<evidence type="ECO:0000256" key="2">
    <source>
        <dbReference type="ARBA" id="ARBA00010535"/>
    </source>
</evidence>
<dbReference type="InterPro" id="IPR018086">
    <property type="entry name" value="NADH_UbQ_OxRdtase_su1_CS"/>
</dbReference>
<feature type="transmembrane region" description="Helical" evidence="9">
    <location>
        <begin position="151"/>
        <end position="175"/>
    </location>
</feature>
<feature type="transmembrane region" description="Helical" evidence="9">
    <location>
        <begin position="268"/>
        <end position="286"/>
    </location>
</feature>
<keyword evidence="6 9" id="KW-0472">Membrane</keyword>
<evidence type="ECO:0000256" key="8">
    <source>
        <dbReference type="RuleBase" id="RU000473"/>
    </source>
</evidence>
<feature type="transmembrane region" description="Helical" evidence="9">
    <location>
        <begin position="120"/>
        <end position="145"/>
    </location>
</feature>
<dbReference type="AlphaFoldDB" id="A0A8K1X7A0"/>
<comment type="catalytic activity">
    <reaction evidence="8">
        <text>a ubiquinone + NADH + 5 H(+)(in) = a ubiquinol + NAD(+) + 4 H(+)(out)</text>
        <dbReference type="Rhea" id="RHEA:29091"/>
        <dbReference type="Rhea" id="RHEA-COMP:9565"/>
        <dbReference type="Rhea" id="RHEA-COMP:9566"/>
        <dbReference type="ChEBI" id="CHEBI:15378"/>
        <dbReference type="ChEBI" id="CHEBI:16389"/>
        <dbReference type="ChEBI" id="CHEBI:17976"/>
        <dbReference type="ChEBI" id="CHEBI:57540"/>
        <dbReference type="ChEBI" id="CHEBI:57945"/>
        <dbReference type="EC" id="7.1.1.2"/>
    </reaction>
</comment>
<evidence type="ECO:0000256" key="1">
    <source>
        <dbReference type="ARBA" id="ARBA00004141"/>
    </source>
</evidence>
<keyword evidence="7" id="KW-0520">NAD</keyword>
<keyword evidence="8 10" id="KW-0496">Mitochondrion</keyword>
<evidence type="ECO:0000256" key="9">
    <source>
        <dbReference type="SAM" id="Phobius"/>
    </source>
</evidence>
<evidence type="ECO:0000256" key="7">
    <source>
        <dbReference type="RuleBase" id="RU000471"/>
    </source>
</evidence>
<dbReference type="EMBL" id="MZ561470">
    <property type="protein sequence ID" value="UHA56305.1"/>
    <property type="molecule type" value="Genomic_DNA"/>
</dbReference>